<evidence type="ECO:0000256" key="1">
    <source>
        <dbReference type="SAM" id="MobiDB-lite"/>
    </source>
</evidence>
<reference evidence="2 3" key="1">
    <citation type="submission" date="2016-01" db="EMBL/GenBank/DDBJ databases">
        <authorList>
            <person name="Oliw E.H."/>
        </authorList>
    </citation>
    <scope>NUCLEOTIDE SEQUENCE [LARGE SCALE GENOMIC DNA]</scope>
    <source>
        <strain evidence="2">LMG 27134</strain>
    </source>
</reference>
<feature type="region of interest" description="Disordered" evidence="1">
    <location>
        <begin position="123"/>
        <end position="183"/>
    </location>
</feature>
<evidence type="ECO:0000313" key="2">
    <source>
        <dbReference type="EMBL" id="SAL36396.1"/>
    </source>
</evidence>
<feature type="compositionally biased region" description="Polar residues" evidence="1">
    <location>
        <begin position="127"/>
        <end position="145"/>
    </location>
</feature>
<proteinExistence type="predicted"/>
<protein>
    <submittedName>
        <fullName evidence="2">Uncharacterized protein</fullName>
    </submittedName>
</protein>
<name>A0A158GWE9_9BURK</name>
<sequence length="183" mass="20601">MRQRQSSFAMCRYLLLVRRDDVRRSSTRHVRQPEQIKERPHDRCGRLARAALEDGRKLPTGFTRFAKHRRCDRRATCVSNAFGSDGSGTIAIAKPCATSSSNIGMSLTSKAIERCSLAAAKLRSTSRRTLQSGRRSANVSSPRSDSMTRSRPQADDASRRRRPFLRTRTSARQDRWTAHPAAA</sequence>
<organism evidence="2 3">
    <name type="scientific">Caballeronia udeis</name>
    <dbReference type="NCBI Taxonomy" id="1232866"/>
    <lineage>
        <taxon>Bacteria</taxon>
        <taxon>Pseudomonadati</taxon>
        <taxon>Pseudomonadota</taxon>
        <taxon>Betaproteobacteria</taxon>
        <taxon>Burkholderiales</taxon>
        <taxon>Burkholderiaceae</taxon>
        <taxon>Caballeronia</taxon>
    </lineage>
</organism>
<evidence type="ECO:0000313" key="3">
    <source>
        <dbReference type="Proteomes" id="UP000054683"/>
    </source>
</evidence>
<dbReference type="Proteomes" id="UP000054683">
    <property type="component" value="Unassembled WGS sequence"/>
</dbReference>
<accession>A0A158GWE9</accession>
<feature type="compositionally biased region" description="Basic and acidic residues" evidence="1">
    <location>
        <begin position="146"/>
        <end position="158"/>
    </location>
</feature>
<dbReference type="EMBL" id="FCOK02000021">
    <property type="protein sequence ID" value="SAL36396.1"/>
    <property type="molecule type" value="Genomic_DNA"/>
</dbReference>
<dbReference type="AlphaFoldDB" id="A0A158GWE9"/>
<gene>
    <name evidence="2" type="ORF">AWB69_03477</name>
</gene>